<evidence type="ECO:0000313" key="2">
    <source>
        <dbReference type="Proteomes" id="UP000247810"/>
    </source>
</evidence>
<dbReference type="VEuPathDB" id="FungiDB:BO71DRAFT_487375"/>
<name>A0A319CYX9_9EURO</name>
<dbReference type="Proteomes" id="UP000247810">
    <property type="component" value="Unassembled WGS sequence"/>
</dbReference>
<evidence type="ECO:0000313" key="1">
    <source>
        <dbReference type="EMBL" id="PYH90130.1"/>
    </source>
</evidence>
<dbReference type="OrthoDB" id="5423298at2759"/>
<keyword evidence="2" id="KW-1185">Reference proteome</keyword>
<protein>
    <submittedName>
        <fullName evidence="1">Uncharacterized protein</fullName>
    </submittedName>
</protein>
<proteinExistence type="predicted"/>
<feature type="non-terminal residue" evidence="1">
    <location>
        <position position="82"/>
    </location>
</feature>
<accession>A0A319CYX9</accession>
<sequence length="82" mass="9098">MTPSALKHFLQTSHLLLLQSSTCIPSVCNSTQLNLNHNYNNHHQRPSSLTMAIRSESAMILRDLSAFNMGRGAYDTTGVKKP</sequence>
<dbReference type="AlphaFoldDB" id="A0A319CYX9"/>
<dbReference type="EMBL" id="KZ825996">
    <property type="protein sequence ID" value="PYH90130.1"/>
    <property type="molecule type" value="Genomic_DNA"/>
</dbReference>
<reference evidence="1 2" key="1">
    <citation type="submission" date="2018-02" db="EMBL/GenBank/DDBJ databases">
        <title>The genomes of Aspergillus section Nigri reveals drivers in fungal speciation.</title>
        <authorList>
            <consortium name="DOE Joint Genome Institute"/>
            <person name="Vesth T.C."/>
            <person name="Nybo J."/>
            <person name="Theobald S."/>
            <person name="Brandl J."/>
            <person name="Frisvad J.C."/>
            <person name="Nielsen K.F."/>
            <person name="Lyhne E.K."/>
            <person name="Kogle M.E."/>
            <person name="Kuo A."/>
            <person name="Riley R."/>
            <person name="Clum A."/>
            <person name="Nolan M."/>
            <person name="Lipzen A."/>
            <person name="Salamov A."/>
            <person name="Henrissat B."/>
            <person name="Wiebenga A."/>
            <person name="De vries R.P."/>
            <person name="Grigoriev I.V."/>
            <person name="Mortensen U.H."/>
            <person name="Andersen M.R."/>
            <person name="Baker S.E."/>
        </authorList>
    </citation>
    <scope>NUCLEOTIDE SEQUENCE [LARGE SCALE GENOMIC DNA]</scope>
    <source>
        <strain evidence="1 2">CBS 707.79</strain>
    </source>
</reference>
<organism evidence="1 2">
    <name type="scientific">Aspergillus ellipticus CBS 707.79</name>
    <dbReference type="NCBI Taxonomy" id="1448320"/>
    <lineage>
        <taxon>Eukaryota</taxon>
        <taxon>Fungi</taxon>
        <taxon>Dikarya</taxon>
        <taxon>Ascomycota</taxon>
        <taxon>Pezizomycotina</taxon>
        <taxon>Eurotiomycetes</taxon>
        <taxon>Eurotiomycetidae</taxon>
        <taxon>Eurotiales</taxon>
        <taxon>Aspergillaceae</taxon>
        <taxon>Aspergillus</taxon>
        <taxon>Aspergillus subgen. Circumdati</taxon>
    </lineage>
</organism>
<gene>
    <name evidence="1" type="ORF">BO71DRAFT_487375</name>
</gene>